<reference evidence="10 11" key="2">
    <citation type="submission" date="2022-06" db="EMBL/GenBank/DDBJ databases">
        <title>Genomic Encyclopedia of Type Strains, Phase I: the one thousand microbial genomes (KMG-I) project.</title>
        <authorList>
            <person name="Kyrpides N."/>
        </authorList>
    </citation>
    <scope>NUCLEOTIDE SEQUENCE [LARGE SCALE GENOMIC DNA]</scope>
    <source>
        <strain evidence="10 11">DSM 43889</strain>
    </source>
</reference>
<name>A0ABT1JLU8_ACTCY</name>
<comment type="caution">
    <text evidence="10">The sequence shown here is derived from an EMBL/GenBank/DDBJ whole genome shotgun (WGS) entry which is preliminary data.</text>
</comment>
<dbReference type="PROSITE" id="PS00108">
    <property type="entry name" value="PROTEIN_KINASE_ST"/>
    <property type="match status" value="1"/>
</dbReference>
<feature type="binding site" evidence="7">
    <location>
        <position position="41"/>
    </location>
    <ligand>
        <name>ATP</name>
        <dbReference type="ChEBI" id="CHEBI:30616"/>
    </ligand>
</feature>
<evidence type="ECO:0000256" key="7">
    <source>
        <dbReference type="PROSITE-ProRule" id="PRU10141"/>
    </source>
</evidence>
<feature type="domain" description="Protein kinase" evidence="9">
    <location>
        <begin position="12"/>
        <end position="272"/>
    </location>
</feature>
<dbReference type="SMART" id="SM00220">
    <property type="entry name" value="S_TKc"/>
    <property type="match status" value="1"/>
</dbReference>
<dbReference type="PANTHER" id="PTHR43289:SF6">
    <property type="entry name" value="SERINE_THREONINE-PROTEIN KINASE NEKL-3"/>
    <property type="match status" value="1"/>
</dbReference>
<gene>
    <name evidence="10" type="ORF">G443_003775</name>
</gene>
<dbReference type="Gene3D" id="3.30.200.20">
    <property type="entry name" value="Phosphorylase Kinase, domain 1"/>
    <property type="match status" value="1"/>
</dbReference>
<keyword evidence="2 10" id="KW-0723">Serine/threonine-protein kinase</keyword>
<proteinExistence type="predicted"/>
<feature type="compositionally biased region" description="Low complexity" evidence="8">
    <location>
        <begin position="288"/>
        <end position="297"/>
    </location>
</feature>
<dbReference type="EC" id="2.7.11.1" evidence="1"/>
<accession>A0ABT1JLU8</accession>
<dbReference type="SUPFAM" id="SSF56112">
    <property type="entry name" value="Protein kinase-like (PK-like)"/>
    <property type="match status" value="1"/>
</dbReference>
<evidence type="ECO:0000256" key="2">
    <source>
        <dbReference type="ARBA" id="ARBA00022527"/>
    </source>
</evidence>
<dbReference type="InterPro" id="IPR000719">
    <property type="entry name" value="Prot_kinase_dom"/>
</dbReference>
<evidence type="ECO:0000256" key="1">
    <source>
        <dbReference type="ARBA" id="ARBA00012513"/>
    </source>
</evidence>
<reference evidence="10 11" key="1">
    <citation type="submission" date="2013-07" db="EMBL/GenBank/DDBJ databases">
        <authorList>
            <consortium name="DOE Joint Genome Institute"/>
            <person name="Reeve W."/>
            <person name="Huntemann M."/>
            <person name="Han J."/>
            <person name="Chen A."/>
            <person name="Kyrpides N."/>
            <person name="Mavromatis K."/>
            <person name="Markowitz V."/>
            <person name="Palaniappan K."/>
            <person name="Ivanova N."/>
            <person name="Schaumberg A."/>
            <person name="Pati A."/>
            <person name="Liolios K."/>
            <person name="Nordberg H.P."/>
            <person name="Cantor M.N."/>
            <person name="Hua S.X."/>
            <person name="Woyke T."/>
        </authorList>
    </citation>
    <scope>NUCLEOTIDE SEQUENCE [LARGE SCALE GENOMIC DNA]</scope>
    <source>
        <strain evidence="10 11">DSM 43889</strain>
    </source>
</reference>
<dbReference type="GO" id="GO:0004674">
    <property type="term" value="F:protein serine/threonine kinase activity"/>
    <property type="evidence" value="ECO:0007669"/>
    <property type="project" value="UniProtKB-KW"/>
</dbReference>
<evidence type="ECO:0000259" key="9">
    <source>
        <dbReference type="PROSITE" id="PS50011"/>
    </source>
</evidence>
<keyword evidence="6 7" id="KW-0067">ATP-binding</keyword>
<evidence type="ECO:0000256" key="6">
    <source>
        <dbReference type="ARBA" id="ARBA00022840"/>
    </source>
</evidence>
<dbReference type="EMBL" id="AUBJ02000001">
    <property type="protein sequence ID" value="MCP2333505.1"/>
    <property type="molecule type" value="Genomic_DNA"/>
</dbReference>
<dbReference type="InterPro" id="IPR008271">
    <property type="entry name" value="Ser/Thr_kinase_AS"/>
</dbReference>
<dbReference type="InterPro" id="IPR011009">
    <property type="entry name" value="Kinase-like_dom_sf"/>
</dbReference>
<feature type="compositionally biased region" description="Low complexity" evidence="8">
    <location>
        <begin position="313"/>
        <end position="324"/>
    </location>
</feature>
<evidence type="ECO:0000256" key="5">
    <source>
        <dbReference type="ARBA" id="ARBA00022777"/>
    </source>
</evidence>
<keyword evidence="5 10" id="KW-0418">Kinase</keyword>
<dbReference type="RefSeq" id="WP_372492992.1">
    <property type="nucleotide sequence ID" value="NZ_AUBJ02000001.1"/>
</dbReference>
<dbReference type="Pfam" id="PF00069">
    <property type="entry name" value="Pkinase"/>
    <property type="match status" value="1"/>
</dbReference>
<protein>
    <recommendedName>
        <fullName evidence="1">non-specific serine/threonine protein kinase</fullName>
        <ecNumber evidence="1">2.7.11.1</ecNumber>
    </recommendedName>
</protein>
<dbReference type="PROSITE" id="PS50011">
    <property type="entry name" value="PROTEIN_KINASE_DOM"/>
    <property type="match status" value="1"/>
</dbReference>
<dbReference type="PANTHER" id="PTHR43289">
    <property type="entry name" value="MITOGEN-ACTIVATED PROTEIN KINASE KINASE KINASE 20-RELATED"/>
    <property type="match status" value="1"/>
</dbReference>
<evidence type="ECO:0000313" key="10">
    <source>
        <dbReference type="EMBL" id="MCP2333505.1"/>
    </source>
</evidence>
<keyword evidence="4 7" id="KW-0547">Nucleotide-binding</keyword>
<dbReference type="Gene3D" id="1.10.510.10">
    <property type="entry name" value="Transferase(Phosphotransferase) domain 1"/>
    <property type="match status" value="1"/>
</dbReference>
<evidence type="ECO:0000313" key="11">
    <source>
        <dbReference type="Proteomes" id="UP000791080"/>
    </source>
</evidence>
<keyword evidence="3" id="KW-0808">Transferase</keyword>
<keyword evidence="11" id="KW-1185">Reference proteome</keyword>
<evidence type="ECO:0000256" key="3">
    <source>
        <dbReference type="ARBA" id="ARBA00022679"/>
    </source>
</evidence>
<organism evidence="10 11">
    <name type="scientific">Actinoalloteichus caeruleus DSM 43889</name>
    <dbReference type="NCBI Taxonomy" id="1120930"/>
    <lineage>
        <taxon>Bacteria</taxon>
        <taxon>Bacillati</taxon>
        <taxon>Actinomycetota</taxon>
        <taxon>Actinomycetes</taxon>
        <taxon>Pseudonocardiales</taxon>
        <taxon>Pseudonocardiaceae</taxon>
        <taxon>Actinoalloteichus</taxon>
        <taxon>Actinoalloteichus cyanogriseus</taxon>
    </lineage>
</organism>
<dbReference type="PROSITE" id="PS00107">
    <property type="entry name" value="PROTEIN_KINASE_ATP"/>
    <property type="match status" value="1"/>
</dbReference>
<dbReference type="InterPro" id="IPR017441">
    <property type="entry name" value="Protein_kinase_ATP_BS"/>
</dbReference>
<evidence type="ECO:0000256" key="8">
    <source>
        <dbReference type="SAM" id="MobiDB-lite"/>
    </source>
</evidence>
<feature type="region of interest" description="Disordered" evidence="8">
    <location>
        <begin position="275"/>
        <end position="324"/>
    </location>
</feature>
<evidence type="ECO:0000256" key="4">
    <source>
        <dbReference type="ARBA" id="ARBA00022741"/>
    </source>
</evidence>
<dbReference type="CDD" id="cd14014">
    <property type="entry name" value="STKc_PknB_like"/>
    <property type="match status" value="1"/>
</dbReference>
<dbReference type="Proteomes" id="UP000791080">
    <property type="component" value="Unassembled WGS sequence"/>
</dbReference>
<sequence length="324" mass="34053">MSDEGRLVAGRYRLEKRIGSGAMGVVWKGADERLGRVIAIKQLLPQGGLSPSEAEEARQRAMREGRIAARLQHQNAIAVYDVAEDSEGQPCLIMEYLPSSSLAAVLSEQGTLPPREVARVGEQVAAALAAAHAAGIVHRDIKPGNILLGEHGVVKITDFGISRATGDVTVTKTGMLAGTPAYLAPEVAKGYDPGFAADVFSLGATLYAAVEGEPPFGVHENTLALLHMVAAGRVNPPRHAGPLTALMMRLLRAEPIERPTMAQVREGLHAVATGQPVPATAMPPSPPGATTGNGAPPGRRDRSPPRRPPPSRPRTVSRGPAPNR</sequence>